<evidence type="ECO:0000256" key="1">
    <source>
        <dbReference type="ARBA" id="ARBA00004323"/>
    </source>
</evidence>
<feature type="region of interest" description="Disordered" evidence="11">
    <location>
        <begin position="1"/>
        <end position="63"/>
    </location>
</feature>
<dbReference type="GO" id="GO:0008373">
    <property type="term" value="F:sialyltransferase activity"/>
    <property type="evidence" value="ECO:0007669"/>
    <property type="project" value="InterPro"/>
</dbReference>
<evidence type="ECO:0000256" key="9">
    <source>
        <dbReference type="ARBA" id="ARBA00023136"/>
    </source>
</evidence>
<comment type="subcellular location">
    <subcellularLocation>
        <location evidence="1">Golgi apparatus membrane</location>
        <topology evidence="1">Single-pass type II membrane protein</topology>
    </subcellularLocation>
</comment>
<reference evidence="12 13" key="1">
    <citation type="journal article" date="2015" name="Genome Biol. Evol.">
        <title>Comparative Genomics of a Bacterivorous Green Alga Reveals Evolutionary Causalities and Consequences of Phago-Mixotrophic Mode of Nutrition.</title>
        <authorList>
            <person name="Burns J.A."/>
            <person name="Paasch A."/>
            <person name="Narechania A."/>
            <person name="Kim E."/>
        </authorList>
    </citation>
    <scope>NUCLEOTIDE SEQUENCE [LARGE SCALE GENOMIC DNA]</scope>
    <source>
        <strain evidence="12 13">PLY_AMNH</strain>
    </source>
</reference>
<keyword evidence="9" id="KW-0472">Membrane</keyword>
<evidence type="ECO:0000313" key="13">
    <source>
        <dbReference type="Proteomes" id="UP001190700"/>
    </source>
</evidence>
<evidence type="ECO:0000313" key="12">
    <source>
        <dbReference type="EMBL" id="KAK3264896.1"/>
    </source>
</evidence>
<dbReference type="PANTHER" id="PTHR11987">
    <property type="entry name" value="ALPHA-2,8-SIALYLTRANSFERASE"/>
    <property type="match status" value="1"/>
</dbReference>
<dbReference type="InterPro" id="IPR001675">
    <property type="entry name" value="Glyco_trans_29"/>
</dbReference>
<sequence>MPWNPFHSPHEKIRDPPSSRTRRQLLESVAAPPGSEFETQLRSGRTLKASRKKPRTNPMIDNNPLSTQKWFNIELYWQCKATIREMNRTAPPAVTRAERDLGKCLMNAGTGGDCGMYDQAALENAARNLPSVQKLAKRTGLGCITVTRGGQCASYLKNKETEGQSLRSSRPVKSSFQRPIKDMESSAWGTCAVVGRSPIIKLSDNGVAIDKHEAVWRFNLDSAPSEFAKYTGRKTTVRVMNQGSTHKAQDIHGKEKSLKQWHPGEHQRWMNDVVKKKPGRQDWVAWHIRSGFHLDAMHKLYGVNVKVRLISPKFIDWMLQGYYEIMADLKRIGVPHLSCEINSMPGGTHALFLALATCRNPVSLFGLSYSKEILTNRAAHLTYKWVPYEHHNWDFDGYIFRLLHIAGKATICTRDDASVALNQLVQKQKKG</sequence>
<proteinExistence type="inferred from homology"/>
<comment type="similarity">
    <text evidence="2">Belongs to the glycosyltransferase 29 family.</text>
</comment>
<keyword evidence="13" id="KW-1185">Reference proteome</keyword>
<organism evidence="12 13">
    <name type="scientific">Cymbomonas tetramitiformis</name>
    <dbReference type="NCBI Taxonomy" id="36881"/>
    <lineage>
        <taxon>Eukaryota</taxon>
        <taxon>Viridiplantae</taxon>
        <taxon>Chlorophyta</taxon>
        <taxon>Pyramimonadophyceae</taxon>
        <taxon>Pyramimonadales</taxon>
        <taxon>Pyramimonadaceae</taxon>
        <taxon>Cymbomonas</taxon>
    </lineage>
</organism>
<keyword evidence="8" id="KW-0333">Golgi apparatus</keyword>
<feature type="compositionally biased region" description="Basic and acidic residues" evidence="11">
    <location>
        <begin position="8"/>
        <end position="17"/>
    </location>
</feature>
<name>A0AAE0FRX8_9CHLO</name>
<dbReference type="InterPro" id="IPR050943">
    <property type="entry name" value="Glycosyltr_29_Sialyltrsf"/>
</dbReference>
<keyword evidence="6" id="KW-0735">Signal-anchor</keyword>
<keyword evidence="10" id="KW-0325">Glycoprotein</keyword>
<accession>A0AAE0FRX8</accession>
<dbReference type="Pfam" id="PF00777">
    <property type="entry name" value="Glyco_transf_29"/>
    <property type="match status" value="1"/>
</dbReference>
<comment type="caution">
    <text evidence="12">The sequence shown here is derived from an EMBL/GenBank/DDBJ whole genome shotgun (WGS) entry which is preliminary data.</text>
</comment>
<evidence type="ECO:0000256" key="10">
    <source>
        <dbReference type="ARBA" id="ARBA00023180"/>
    </source>
</evidence>
<dbReference type="PANTHER" id="PTHR11987:SF36">
    <property type="entry name" value="SIA-ALPHA-2,3-GAL-BETA-1,4-GLCNAC-R:ALPHA 2,8-SIALYLTRANSFERASE"/>
    <property type="match status" value="1"/>
</dbReference>
<protein>
    <submittedName>
        <fullName evidence="12">Uncharacterized protein</fullName>
    </submittedName>
</protein>
<evidence type="ECO:0000256" key="5">
    <source>
        <dbReference type="ARBA" id="ARBA00022692"/>
    </source>
</evidence>
<keyword evidence="4" id="KW-0808">Transferase</keyword>
<dbReference type="Proteomes" id="UP001190700">
    <property type="component" value="Unassembled WGS sequence"/>
</dbReference>
<dbReference type="GO" id="GO:0000139">
    <property type="term" value="C:Golgi membrane"/>
    <property type="evidence" value="ECO:0007669"/>
    <property type="project" value="UniProtKB-SubCell"/>
</dbReference>
<evidence type="ECO:0000256" key="7">
    <source>
        <dbReference type="ARBA" id="ARBA00022989"/>
    </source>
</evidence>
<evidence type="ECO:0000256" key="2">
    <source>
        <dbReference type="ARBA" id="ARBA00006003"/>
    </source>
</evidence>
<evidence type="ECO:0000256" key="6">
    <source>
        <dbReference type="ARBA" id="ARBA00022968"/>
    </source>
</evidence>
<dbReference type="InterPro" id="IPR038578">
    <property type="entry name" value="GT29-like_sf"/>
</dbReference>
<evidence type="ECO:0000256" key="4">
    <source>
        <dbReference type="ARBA" id="ARBA00022679"/>
    </source>
</evidence>
<keyword evidence="5" id="KW-0812">Transmembrane</keyword>
<gene>
    <name evidence="12" type="ORF">CYMTET_26391</name>
</gene>
<evidence type="ECO:0000256" key="3">
    <source>
        <dbReference type="ARBA" id="ARBA00022676"/>
    </source>
</evidence>
<dbReference type="EMBL" id="LGRX02014288">
    <property type="protein sequence ID" value="KAK3264896.1"/>
    <property type="molecule type" value="Genomic_DNA"/>
</dbReference>
<keyword evidence="7" id="KW-1133">Transmembrane helix</keyword>
<keyword evidence="3" id="KW-0328">Glycosyltransferase</keyword>
<dbReference type="Gene3D" id="3.90.1480.20">
    <property type="entry name" value="Glycosyl transferase family 29"/>
    <property type="match status" value="1"/>
</dbReference>
<dbReference type="AlphaFoldDB" id="A0AAE0FRX8"/>
<evidence type="ECO:0000256" key="8">
    <source>
        <dbReference type="ARBA" id="ARBA00023034"/>
    </source>
</evidence>
<evidence type="ECO:0000256" key="11">
    <source>
        <dbReference type="SAM" id="MobiDB-lite"/>
    </source>
</evidence>